<keyword evidence="6 10" id="KW-1133">Transmembrane helix</keyword>
<dbReference type="KEGG" id="dqu:106746659"/>
<dbReference type="OrthoDB" id="7547851at2759"/>
<keyword evidence="11" id="KW-1185">Reference proteome</keyword>
<evidence type="ECO:0000256" key="7">
    <source>
        <dbReference type="ARBA" id="ARBA00023136"/>
    </source>
</evidence>
<organism evidence="11 12">
    <name type="scientific">Dinoponera quadriceps</name>
    <name type="common">South American ant</name>
    <dbReference type="NCBI Taxonomy" id="609295"/>
    <lineage>
        <taxon>Eukaryota</taxon>
        <taxon>Metazoa</taxon>
        <taxon>Ecdysozoa</taxon>
        <taxon>Arthropoda</taxon>
        <taxon>Hexapoda</taxon>
        <taxon>Insecta</taxon>
        <taxon>Pterygota</taxon>
        <taxon>Neoptera</taxon>
        <taxon>Endopterygota</taxon>
        <taxon>Hymenoptera</taxon>
        <taxon>Apocrita</taxon>
        <taxon>Aculeata</taxon>
        <taxon>Formicoidea</taxon>
        <taxon>Formicidae</taxon>
        <taxon>Ponerinae</taxon>
        <taxon>Ponerini</taxon>
        <taxon>Dinoponera</taxon>
    </lineage>
</organism>
<keyword evidence="5" id="KW-0552">Olfaction</keyword>
<accession>A0A6P3XKE8</accession>
<dbReference type="GO" id="GO:0005549">
    <property type="term" value="F:odorant binding"/>
    <property type="evidence" value="ECO:0007669"/>
    <property type="project" value="InterPro"/>
</dbReference>
<dbReference type="GO" id="GO:0005886">
    <property type="term" value="C:plasma membrane"/>
    <property type="evidence" value="ECO:0007669"/>
    <property type="project" value="UniProtKB-SubCell"/>
</dbReference>
<feature type="transmembrane region" description="Helical" evidence="10">
    <location>
        <begin position="25"/>
        <end position="42"/>
    </location>
</feature>
<keyword evidence="2" id="KW-1003">Cell membrane</keyword>
<evidence type="ECO:0000256" key="9">
    <source>
        <dbReference type="ARBA" id="ARBA00023224"/>
    </source>
</evidence>
<evidence type="ECO:0000256" key="8">
    <source>
        <dbReference type="ARBA" id="ARBA00023170"/>
    </source>
</evidence>
<feature type="transmembrane region" description="Helical" evidence="10">
    <location>
        <begin position="49"/>
        <end position="70"/>
    </location>
</feature>
<name>A0A6P3XKE8_DINQU</name>
<evidence type="ECO:0000256" key="5">
    <source>
        <dbReference type="ARBA" id="ARBA00022725"/>
    </source>
</evidence>
<evidence type="ECO:0000256" key="6">
    <source>
        <dbReference type="ARBA" id="ARBA00022989"/>
    </source>
</evidence>
<evidence type="ECO:0000256" key="2">
    <source>
        <dbReference type="ARBA" id="ARBA00022475"/>
    </source>
</evidence>
<dbReference type="InterPro" id="IPR004117">
    <property type="entry name" value="7tm6_olfct_rcpt"/>
</dbReference>
<reference evidence="12" key="1">
    <citation type="submission" date="2025-08" db="UniProtKB">
        <authorList>
            <consortium name="RefSeq"/>
        </authorList>
    </citation>
    <scope>IDENTIFICATION</scope>
</reference>
<evidence type="ECO:0000313" key="12">
    <source>
        <dbReference type="RefSeq" id="XP_014478941.1"/>
    </source>
</evidence>
<keyword evidence="8" id="KW-0675">Receptor</keyword>
<protein>
    <submittedName>
        <fullName evidence="12">Odorant receptor 4-like</fullName>
    </submittedName>
</protein>
<gene>
    <name evidence="12" type="primary">LOC106746659</name>
</gene>
<dbReference type="GO" id="GO:0007165">
    <property type="term" value="P:signal transduction"/>
    <property type="evidence" value="ECO:0007669"/>
    <property type="project" value="UniProtKB-KW"/>
</dbReference>
<dbReference type="Pfam" id="PF02949">
    <property type="entry name" value="7tm_6"/>
    <property type="match status" value="1"/>
</dbReference>
<proteinExistence type="predicted"/>
<comment type="subcellular location">
    <subcellularLocation>
        <location evidence="1">Cell membrane</location>
        <topology evidence="1">Multi-pass membrane protein</topology>
    </subcellularLocation>
</comment>
<keyword evidence="3" id="KW-0716">Sensory transduction</keyword>
<dbReference type="GeneID" id="106746659"/>
<dbReference type="AlphaFoldDB" id="A0A6P3XKE8"/>
<dbReference type="PANTHER" id="PTHR21137">
    <property type="entry name" value="ODORANT RECEPTOR"/>
    <property type="match status" value="1"/>
</dbReference>
<evidence type="ECO:0000256" key="1">
    <source>
        <dbReference type="ARBA" id="ARBA00004651"/>
    </source>
</evidence>
<evidence type="ECO:0000313" key="11">
    <source>
        <dbReference type="Proteomes" id="UP000515204"/>
    </source>
</evidence>
<evidence type="ECO:0000256" key="3">
    <source>
        <dbReference type="ARBA" id="ARBA00022606"/>
    </source>
</evidence>
<keyword evidence="9" id="KW-0807">Transducer</keyword>
<dbReference type="PANTHER" id="PTHR21137:SF35">
    <property type="entry name" value="ODORANT RECEPTOR 19A-RELATED"/>
    <property type="match status" value="1"/>
</dbReference>
<dbReference type="GO" id="GO:0004984">
    <property type="term" value="F:olfactory receptor activity"/>
    <property type="evidence" value="ECO:0007669"/>
    <property type="project" value="InterPro"/>
</dbReference>
<evidence type="ECO:0000256" key="4">
    <source>
        <dbReference type="ARBA" id="ARBA00022692"/>
    </source>
</evidence>
<dbReference type="RefSeq" id="XP_014478941.1">
    <property type="nucleotide sequence ID" value="XM_014623455.1"/>
</dbReference>
<sequence>MFLVNYMGQEVIDHNNHVFLTAYNVRWYIAPLSIQKLILLLLQRGNKPFFLNISGLFVLSIELFSTWISASLSYFTVIYSTQIERK</sequence>
<keyword evidence="7 10" id="KW-0472">Membrane</keyword>
<evidence type="ECO:0000256" key="10">
    <source>
        <dbReference type="SAM" id="Phobius"/>
    </source>
</evidence>
<dbReference type="Proteomes" id="UP000515204">
    <property type="component" value="Unplaced"/>
</dbReference>
<keyword evidence="4 10" id="KW-0812">Transmembrane</keyword>